<protein>
    <submittedName>
        <fullName evidence="1">Uncharacterized protein</fullName>
    </submittedName>
</protein>
<dbReference type="AlphaFoldDB" id="A0A0B0NW38"/>
<evidence type="ECO:0000313" key="1">
    <source>
        <dbReference type="EMBL" id="KHG16827.1"/>
    </source>
</evidence>
<organism evidence="1 2">
    <name type="scientific">Gossypium arboreum</name>
    <name type="common">Tree cotton</name>
    <name type="synonym">Gossypium nanking</name>
    <dbReference type="NCBI Taxonomy" id="29729"/>
    <lineage>
        <taxon>Eukaryota</taxon>
        <taxon>Viridiplantae</taxon>
        <taxon>Streptophyta</taxon>
        <taxon>Embryophyta</taxon>
        <taxon>Tracheophyta</taxon>
        <taxon>Spermatophyta</taxon>
        <taxon>Magnoliopsida</taxon>
        <taxon>eudicotyledons</taxon>
        <taxon>Gunneridae</taxon>
        <taxon>Pentapetalae</taxon>
        <taxon>rosids</taxon>
        <taxon>malvids</taxon>
        <taxon>Malvales</taxon>
        <taxon>Malvaceae</taxon>
        <taxon>Malvoideae</taxon>
        <taxon>Gossypium</taxon>
    </lineage>
</organism>
<proteinExistence type="predicted"/>
<reference evidence="2" key="1">
    <citation type="submission" date="2014-09" db="EMBL/GenBank/DDBJ databases">
        <authorList>
            <person name="Mudge J."/>
            <person name="Ramaraj T."/>
            <person name="Lindquist I.E."/>
            <person name="Bharti A.K."/>
            <person name="Sundararajan A."/>
            <person name="Cameron C.T."/>
            <person name="Woodward J.E."/>
            <person name="May G.D."/>
            <person name="Brubaker C."/>
            <person name="Broadhvest J."/>
            <person name="Wilkins T.A."/>
        </authorList>
    </citation>
    <scope>NUCLEOTIDE SEQUENCE</scope>
    <source>
        <strain evidence="2">cv. AKA8401</strain>
    </source>
</reference>
<sequence length="17" mass="1897">MDTGWDMVVYIGSRGPI</sequence>
<keyword evidence="2" id="KW-1185">Reference proteome</keyword>
<gene>
    <name evidence="1" type="ORF">F383_21984</name>
</gene>
<name>A0A0B0NW38_GOSAR</name>
<evidence type="ECO:0000313" key="2">
    <source>
        <dbReference type="Proteomes" id="UP000032142"/>
    </source>
</evidence>
<dbReference type="EMBL" id="KN407008">
    <property type="protein sequence ID" value="KHG16827.1"/>
    <property type="molecule type" value="Genomic_DNA"/>
</dbReference>
<accession>A0A0B0NW38</accession>
<dbReference type="Proteomes" id="UP000032142">
    <property type="component" value="Unassembled WGS sequence"/>
</dbReference>